<feature type="compositionally biased region" description="Polar residues" evidence="1">
    <location>
        <begin position="339"/>
        <end position="356"/>
    </location>
</feature>
<protein>
    <recommendedName>
        <fullName evidence="2">BOD1/SHG1 domain-containing protein</fullName>
    </recommendedName>
</protein>
<dbReference type="InParanoid" id="A0A1Y2H2K9"/>
<evidence type="ECO:0000313" key="4">
    <source>
        <dbReference type="Proteomes" id="UP000193648"/>
    </source>
</evidence>
<dbReference type="Pfam" id="PF05205">
    <property type="entry name" value="COMPASS-Shg1"/>
    <property type="match status" value="1"/>
</dbReference>
<feature type="compositionally biased region" description="Low complexity" evidence="1">
    <location>
        <begin position="368"/>
        <end position="384"/>
    </location>
</feature>
<evidence type="ECO:0000313" key="3">
    <source>
        <dbReference type="EMBL" id="ORZ28254.1"/>
    </source>
</evidence>
<dbReference type="RefSeq" id="XP_021885939.1">
    <property type="nucleotide sequence ID" value="XM_022029610.1"/>
</dbReference>
<feature type="compositionally biased region" description="Basic and acidic residues" evidence="1">
    <location>
        <begin position="626"/>
        <end position="637"/>
    </location>
</feature>
<feature type="compositionally biased region" description="Polar residues" evidence="1">
    <location>
        <begin position="173"/>
        <end position="186"/>
    </location>
</feature>
<feature type="compositionally biased region" description="Polar residues" evidence="1">
    <location>
        <begin position="241"/>
        <end position="259"/>
    </location>
</feature>
<feature type="compositionally biased region" description="Basic and acidic residues" evidence="1">
    <location>
        <begin position="472"/>
        <end position="483"/>
    </location>
</feature>
<dbReference type="GeneID" id="33571453"/>
<dbReference type="OrthoDB" id="5579731at2759"/>
<feature type="compositionally biased region" description="Low complexity" evidence="1">
    <location>
        <begin position="791"/>
        <end position="810"/>
    </location>
</feature>
<feature type="compositionally biased region" description="Polar residues" evidence="1">
    <location>
        <begin position="278"/>
        <end position="293"/>
    </location>
</feature>
<feature type="compositionally biased region" description="Low complexity" evidence="1">
    <location>
        <begin position="413"/>
        <end position="424"/>
    </location>
</feature>
<feature type="compositionally biased region" description="Basic residues" evidence="1">
    <location>
        <begin position="645"/>
        <end position="664"/>
    </location>
</feature>
<accession>A0A1Y2H2K9</accession>
<feature type="compositionally biased region" description="Low complexity" evidence="1">
    <location>
        <begin position="695"/>
        <end position="774"/>
    </location>
</feature>
<feature type="compositionally biased region" description="Polar residues" evidence="1">
    <location>
        <begin position="302"/>
        <end position="330"/>
    </location>
</feature>
<evidence type="ECO:0000256" key="1">
    <source>
        <dbReference type="SAM" id="MobiDB-lite"/>
    </source>
</evidence>
<dbReference type="EMBL" id="MCFF01000002">
    <property type="protein sequence ID" value="ORZ28254.1"/>
    <property type="molecule type" value="Genomic_DNA"/>
</dbReference>
<feature type="compositionally biased region" description="Polar residues" evidence="1">
    <location>
        <begin position="566"/>
        <end position="581"/>
    </location>
</feature>
<name>A0A1Y2H2K9_9FUNG</name>
<dbReference type="InterPro" id="IPR055264">
    <property type="entry name" value="BOD1/SHG1_dom"/>
</dbReference>
<comment type="caution">
    <text evidence="3">The sequence shown here is derived from an EMBL/GenBank/DDBJ whole genome shotgun (WGS) entry which is preliminary data.</text>
</comment>
<feature type="compositionally biased region" description="Low complexity" evidence="1">
    <location>
        <begin position="596"/>
        <end position="615"/>
    </location>
</feature>
<feature type="compositionally biased region" description="Polar residues" evidence="1">
    <location>
        <begin position="547"/>
        <end position="559"/>
    </location>
</feature>
<keyword evidence="4" id="KW-1185">Reference proteome</keyword>
<gene>
    <name evidence="3" type="ORF">BCR41DRAFT_418350</name>
</gene>
<feature type="region of interest" description="Disordered" evidence="1">
    <location>
        <begin position="105"/>
        <end position="849"/>
    </location>
</feature>
<feature type="compositionally biased region" description="Basic and acidic residues" evidence="1">
    <location>
        <begin position="494"/>
        <end position="516"/>
    </location>
</feature>
<dbReference type="AlphaFoldDB" id="A0A1Y2H2K9"/>
<feature type="domain" description="BOD1/SHG1" evidence="2">
    <location>
        <begin position="6"/>
        <end position="105"/>
    </location>
</feature>
<proteinExistence type="predicted"/>
<feature type="compositionally biased region" description="Basic and acidic residues" evidence="1">
    <location>
        <begin position="112"/>
        <end position="154"/>
    </location>
</feature>
<feature type="compositionally biased region" description="Pro residues" evidence="1">
    <location>
        <begin position="822"/>
        <end position="835"/>
    </location>
</feature>
<dbReference type="Proteomes" id="UP000193648">
    <property type="component" value="Unassembled WGS sequence"/>
</dbReference>
<sequence length="849" mass="90397">MTPEELAALFKRRGDFDNTRKNLFNEFQNSAVGKQFTKQLSDIIQKCVDEDPGLLRREKSEFHQLMVERITKSSEYKKVHQFADSQLQPSQYMGKIERTLMTIVKEQAPPTPEKEATIDQDKHKAKENNKGKEKDKDTDREKDRDKEKERDQKSTKKNHVAGTTNIKEEAGSPLSSQSSTFNSKQESSPYKKLPLPLPPTPSIKKEDSNNRPRYKDHRALRRELDLSLPPRPQPKKKEPSTAGTHTPATTIIGSNTTLAVATHDTKKEIGSKVPGLSSDASHPSISKQPSIESPKQGHAEKTQPNGMDTASDSLNIMTNGDINNIANSATKEGIDTESENVPTTDSAISAVSSTITVIPKKRNRRRSVASNSSLSSPPSSSGPESDGEGGERRGSRAKKLAKKAPREHDSNEAAGDSTATAAAVGDDRNTVKRHSSMENVEPSASAVDSEDTGASLNSMDIVEDPLASIDAAEAKALKPDNSKGDSNTETDEGIDIKRNEDFKNRPILTKDKDKIEAGTTTEVESSMDVDEDPPTTNGGAKEITPAMSGNSGTNESIAQSECKADISNSDSQKESTPNISLKSPVIPATGLSLHNTRSSPSPSSSSTPVSNRNSPAITGVSSNSSRKKESETTDNKKPLNSSSHSHSHGHHGSHNSKRSGHHHQPLPQRPAIVPLPPKPTVHASNRRTSNHARDGPSATTTGTGPSSSHGSKPSVGESASNGSLKSGFSSPSSSLPVLSISGHHKSAPVTSPTSSSNSVTSVVSSGTSGASPSTMTAKQDKNATVIPPPTTHVTTLSSSSSLPTSSSATSIAKPKPHVRTPIPLPHKPIPLPPKPNVAAGSGSIKKKHK</sequence>
<dbReference type="STRING" id="64571.A0A1Y2H2K9"/>
<evidence type="ECO:0000259" key="2">
    <source>
        <dbReference type="Pfam" id="PF05205"/>
    </source>
</evidence>
<reference evidence="3 4" key="1">
    <citation type="submission" date="2016-07" db="EMBL/GenBank/DDBJ databases">
        <title>Pervasive Adenine N6-methylation of Active Genes in Fungi.</title>
        <authorList>
            <consortium name="DOE Joint Genome Institute"/>
            <person name="Mondo S.J."/>
            <person name="Dannebaum R.O."/>
            <person name="Kuo R.C."/>
            <person name="Labutti K."/>
            <person name="Haridas S."/>
            <person name="Kuo A."/>
            <person name="Salamov A."/>
            <person name="Ahrendt S.R."/>
            <person name="Lipzen A."/>
            <person name="Sullivan W."/>
            <person name="Andreopoulos W.B."/>
            <person name="Clum A."/>
            <person name="Lindquist E."/>
            <person name="Daum C."/>
            <person name="Ramamoorthy G.K."/>
            <person name="Gryganskyi A."/>
            <person name="Culley D."/>
            <person name="Magnuson J.K."/>
            <person name="James T.Y."/>
            <person name="O'Malley M.A."/>
            <person name="Stajich J.E."/>
            <person name="Spatafora J.W."/>
            <person name="Visel A."/>
            <person name="Grigoriev I.V."/>
        </authorList>
    </citation>
    <scope>NUCLEOTIDE SEQUENCE [LARGE SCALE GENOMIC DNA]</scope>
    <source>
        <strain evidence="3 4">NRRL 3116</strain>
    </source>
</reference>
<organism evidence="3 4">
    <name type="scientific">Lobosporangium transversale</name>
    <dbReference type="NCBI Taxonomy" id="64571"/>
    <lineage>
        <taxon>Eukaryota</taxon>
        <taxon>Fungi</taxon>
        <taxon>Fungi incertae sedis</taxon>
        <taxon>Mucoromycota</taxon>
        <taxon>Mortierellomycotina</taxon>
        <taxon>Mortierellomycetes</taxon>
        <taxon>Mortierellales</taxon>
        <taxon>Mortierellaceae</taxon>
        <taxon>Lobosporangium</taxon>
    </lineage>
</organism>